<evidence type="ECO:0000313" key="3">
    <source>
        <dbReference type="WBParaSite" id="SCUD_0000867201-mRNA-1"/>
    </source>
</evidence>
<evidence type="ECO:0000313" key="2">
    <source>
        <dbReference type="Proteomes" id="UP000279833"/>
    </source>
</evidence>
<dbReference type="EMBL" id="UZAK01032852">
    <property type="protein sequence ID" value="VDP31927.1"/>
    <property type="molecule type" value="Genomic_DNA"/>
</dbReference>
<name>A0A183K109_9TREM</name>
<dbReference type="AlphaFoldDB" id="A0A183K109"/>
<organism evidence="3">
    <name type="scientific">Schistosoma curassoni</name>
    <dbReference type="NCBI Taxonomy" id="6186"/>
    <lineage>
        <taxon>Eukaryota</taxon>
        <taxon>Metazoa</taxon>
        <taxon>Spiralia</taxon>
        <taxon>Lophotrochozoa</taxon>
        <taxon>Platyhelminthes</taxon>
        <taxon>Trematoda</taxon>
        <taxon>Digenea</taxon>
        <taxon>Strigeidida</taxon>
        <taxon>Schistosomatoidea</taxon>
        <taxon>Schistosomatidae</taxon>
        <taxon>Schistosoma</taxon>
    </lineage>
</organism>
<dbReference type="WBParaSite" id="SCUD_0000867201-mRNA-1">
    <property type="protein sequence ID" value="SCUD_0000867201-mRNA-1"/>
    <property type="gene ID" value="SCUD_0000867201"/>
</dbReference>
<gene>
    <name evidence="1" type="ORF">SCUD_LOCUS8672</name>
</gene>
<sequence>MYLHLRLVDVHFKTRTQYHSLQTPLRYSLSYLSPDSHLLVQWVQVEIHLILFV</sequence>
<evidence type="ECO:0000313" key="1">
    <source>
        <dbReference type="EMBL" id="VDP31927.1"/>
    </source>
</evidence>
<reference evidence="3" key="1">
    <citation type="submission" date="2016-06" db="UniProtKB">
        <authorList>
            <consortium name="WormBaseParasite"/>
        </authorList>
    </citation>
    <scope>IDENTIFICATION</scope>
</reference>
<protein>
    <submittedName>
        <fullName evidence="3">Ovule protein</fullName>
    </submittedName>
</protein>
<proteinExistence type="predicted"/>
<accession>A0A183K109</accession>
<reference evidence="1 2" key="2">
    <citation type="submission" date="2018-11" db="EMBL/GenBank/DDBJ databases">
        <authorList>
            <consortium name="Pathogen Informatics"/>
        </authorList>
    </citation>
    <scope>NUCLEOTIDE SEQUENCE [LARGE SCALE GENOMIC DNA]</scope>
    <source>
        <strain evidence="1">Dakar</strain>
        <strain evidence="2">Dakar, Senegal</strain>
    </source>
</reference>
<dbReference type="Proteomes" id="UP000279833">
    <property type="component" value="Unassembled WGS sequence"/>
</dbReference>
<keyword evidence="2" id="KW-1185">Reference proteome</keyword>